<dbReference type="Proteomes" id="UP001501102">
    <property type="component" value="Unassembled WGS sequence"/>
</dbReference>
<keyword evidence="2" id="KW-1185">Reference proteome</keyword>
<reference evidence="2" key="1">
    <citation type="journal article" date="2019" name="Int. J. Syst. Evol. Microbiol.">
        <title>The Global Catalogue of Microorganisms (GCM) 10K type strain sequencing project: providing services to taxonomists for standard genome sequencing and annotation.</title>
        <authorList>
            <consortium name="The Broad Institute Genomics Platform"/>
            <consortium name="The Broad Institute Genome Sequencing Center for Infectious Disease"/>
            <person name="Wu L."/>
            <person name="Ma J."/>
        </authorList>
    </citation>
    <scope>NUCLEOTIDE SEQUENCE [LARGE SCALE GENOMIC DNA]</scope>
    <source>
        <strain evidence="2">JCM 4087</strain>
    </source>
</reference>
<gene>
    <name evidence="1" type="ORF">GCM10020221_34790</name>
</gene>
<name>A0ABP6JMJ2_STRTU</name>
<dbReference type="EMBL" id="BAAAXZ010000131">
    <property type="protein sequence ID" value="GAA2936070.1"/>
    <property type="molecule type" value="Genomic_DNA"/>
</dbReference>
<protein>
    <submittedName>
        <fullName evidence="1">Uncharacterized protein</fullName>
    </submittedName>
</protein>
<sequence length="195" mass="20710">MAIGATQLVVQEALEMTWWLGRVVLVLVDAHHDGDVLALGRGRDEDLLRAGGEVLGRVLALGEDAGGLDDDVGAQLAPGQVGGVALGHRLERHVTDGDRVVGVADVLLQATEDAVVLQQVHQGGIVGQVVDADDLDVRTLLQQRAEVVATDTAKAVDAYADRHEPISSLVCRSVRRRLYGMSPTTTDPTSNRRCA</sequence>
<evidence type="ECO:0000313" key="1">
    <source>
        <dbReference type="EMBL" id="GAA2936070.1"/>
    </source>
</evidence>
<evidence type="ECO:0000313" key="2">
    <source>
        <dbReference type="Proteomes" id="UP001501102"/>
    </source>
</evidence>
<accession>A0ABP6JMJ2</accession>
<organism evidence="1 2">
    <name type="scientific">Streptomyces thioluteus</name>
    <dbReference type="NCBI Taxonomy" id="66431"/>
    <lineage>
        <taxon>Bacteria</taxon>
        <taxon>Bacillati</taxon>
        <taxon>Actinomycetota</taxon>
        <taxon>Actinomycetes</taxon>
        <taxon>Kitasatosporales</taxon>
        <taxon>Streptomycetaceae</taxon>
        <taxon>Streptomyces</taxon>
    </lineage>
</organism>
<proteinExistence type="predicted"/>
<comment type="caution">
    <text evidence="1">The sequence shown here is derived from an EMBL/GenBank/DDBJ whole genome shotgun (WGS) entry which is preliminary data.</text>
</comment>